<evidence type="ECO:0000313" key="2">
    <source>
        <dbReference type="Proteomes" id="UP001374803"/>
    </source>
</evidence>
<name>A0ABZ2L058_9BACT</name>
<keyword evidence="2" id="KW-1185">Reference proteome</keyword>
<organism evidence="1 2">
    <name type="scientific">Pendulispora rubella</name>
    <dbReference type="NCBI Taxonomy" id="2741070"/>
    <lineage>
        <taxon>Bacteria</taxon>
        <taxon>Pseudomonadati</taxon>
        <taxon>Myxococcota</taxon>
        <taxon>Myxococcia</taxon>
        <taxon>Myxococcales</taxon>
        <taxon>Sorangiineae</taxon>
        <taxon>Pendulisporaceae</taxon>
        <taxon>Pendulispora</taxon>
    </lineage>
</organism>
<dbReference type="Proteomes" id="UP001374803">
    <property type="component" value="Chromosome"/>
</dbReference>
<proteinExistence type="predicted"/>
<evidence type="ECO:0000313" key="1">
    <source>
        <dbReference type="EMBL" id="WXB04324.1"/>
    </source>
</evidence>
<reference evidence="1" key="1">
    <citation type="submission" date="2021-12" db="EMBL/GenBank/DDBJ databases">
        <title>Discovery of the Pendulisporaceae a myxobacterial family with distinct sporulation behavior and unique specialized metabolism.</title>
        <authorList>
            <person name="Garcia R."/>
            <person name="Popoff A."/>
            <person name="Bader C.D."/>
            <person name="Loehr J."/>
            <person name="Walesch S."/>
            <person name="Walt C."/>
            <person name="Boldt J."/>
            <person name="Bunk B."/>
            <person name="Haeckl F.J.F.P.J."/>
            <person name="Gunesch A.P."/>
            <person name="Birkelbach J."/>
            <person name="Nuebel U."/>
            <person name="Pietschmann T."/>
            <person name="Bach T."/>
            <person name="Mueller R."/>
        </authorList>
    </citation>
    <scope>NUCLEOTIDE SEQUENCE</scope>
    <source>
        <strain evidence="1">MSr11367</strain>
    </source>
</reference>
<evidence type="ECO:0008006" key="3">
    <source>
        <dbReference type="Google" id="ProtNLM"/>
    </source>
</evidence>
<protein>
    <recommendedName>
        <fullName evidence="3">DUF5675 domain-containing protein</fullName>
    </recommendedName>
</protein>
<dbReference type="EMBL" id="CP089983">
    <property type="protein sequence ID" value="WXB04324.1"/>
    <property type="molecule type" value="Genomic_DNA"/>
</dbReference>
<dbReference type="RefSeq" id="WP_394833963.1">
    <property type="nucleotide sequence ID" value="NZ_CP089929.1"/>
</dbReference>
<gene>
    <name evidence="1" type="ORF">LVJ94_46405</name>
</gene>
<accession>A0ABZ2L058</accession>
<sequence length="104" mass="11902">MMNWKNVALHGSNGIARVCGEYEITDTRLPAAKYKIKVLERRESFFASPNVAVKESDGTPEWIGGLGRTELEALQDAIARMGERFALRSRWNEDELEWSDPRDF</sequence>